<gene>
    <name evidence="2" type="ORF">G3M70_10935</name>
</gene>
<dbReference type="Pfam" id="PF07603">
    <property type="entry name" value="Lcl_C"/>
    <property type="match status" value="1"/>
</dbReference>
<organism evidence="2 3">
    <name type="scientific">Candidatus Nitronauta litoralis</name>
    <dbReference type="NCBI Taxonomy" id="2705533"/>
    <lineage>
        <taxon>Bacteria</taxon>
        <taxon>Pseudomonadati</taxon>
        <taxon>Nitrospinota/Tectimicrobiota group</taxon>
        <taxon>Nitrospinota</taxon>
        <taxon>Nitrospinia</taxon>
        <taxon>Nitrospinales</taxon>
        <taxon>Nitrospinaceae</taxon>
        <taxon>Candidatus Nitronauta</taxon>
    </lineage>
</organism>
<dbReference type="AlphaFoldDB" id="A0A7T0BWQ8"/>
<evidence type="ECO:0000313" key="2">
    <source>
        <dbReference type="EMBL" id="QPJ62353.1"/>
    </source>
</evidence>
<dbReference type="KEGG" id="nli:G3M70_10935"/>
<name>A0A7T0BWQ8_9BACT</name>
<protein>
    <submittedName>
        <fullName evidence="2">DUF1566 domain-containing protein</fullName>
    </submittedName>
</protein>
<reference evidence="2 3" key="1">
    <citation type="submission" date="2020-02" db="EMBL/GenBank/DDBJ databases">
        <title>Genomic and physiological characterization of two novel Nitrospinaceae genera.</title>
        <authorList>
            <person name="Mueller A.J."/>
            <person name="Jung M.-Y."/>
            <person name="Strachan C.R."/>
            <person name="Herbold C.W."/>
            <person name="Kirkegaard R.H."/>
            <person name="Daims H."/>
        </authorList>
    </citation>
    <scope>NUCLEOTIDE SEQUENCE [LARGE SCALE GENOMIC DNA]</scope>
    <source>
        <strain evidence="2">EB</strain>
    </source>
</reference>
<dbReference type="InterPro" id="IPR011460">
    <property type="entry name" value="Lcl_C"/>
</dbReference>
<accession>A0A7T0BWQ8</accession>
<proteinExistence type="predicted"/>
<dbReference type="EMBL" id="CP048685">
    <property type="protein sequence ID" value="QPJ62353.1"/>
    <property type="molecule type" value="Genomic_DNA"/>
</dbReference>
<dbReference type="Proteomes" id="UP000594688">
    <property type="component" value="Chromosome"/>
</dbReference>
<evidence type="ECO:0000259" key="1">
    <source>
        <dbReference type="Pfam" id="PF07603"/>
    </source>
</evidence>
<feature type="domain" description="Lcl C-terminal" evidence="1">
    <location>
        <begin position="76"/>
        <end position="203"/>
    </location>
</feature>
<evidence type="ECO:0000313" key="3">
    <source>
        <dbReference type="Proteomes" id="UP000594688"/>
    </source>
</evidence>
<sequence>MNYFHRLGTENSLRSIKFAVALSLVVQVFTVTSAWAVNSGYLPRDKPYVAPKYIPPPPPEPKIHLIDNGDGTLTDGNGLVWTQKDSYADLGKCLNWHQSNDYVSTLNQNKFAGHSDWRMPSLMELVGIYDDTREVVMGHDGSTEYTMRTDPQFAKGAAYWYWTSDAEFTKLTDCCAKTFYFVTGITFIRQFKLCNNGGVRPVRGKSQKK</sequence>